<dbReference type="Proteomes" id="UP000618319">
    <property type="component" value="Unassembled WGS sequence"/>
</dbReference>
<feature type="signal peptide" evidence="1">
    <location>
        <begin position="1"/>
        <end position="19"/>
    </location>
</feature>
<sequence>MRSIALLVIILFMTSQGVAQNKFADSLRLQVGSQVQVASEGFQPLWSKANRFGMASNKQFDQITWMEVSNSHHLGTMRLLSDSASPLQLSYGATVFNAEHYDRVVLQQGFAQLKYKEWFIRGGRHRDLWDDLDPELSMGSLGTSGNALPIPKITLGIDDYINIPFTKGTLQFKGMIGHGWLGDNRFMESWLHEKSFYGRINLGKWKPYGGVQHYTEWGGQRPSENIYLDRSFKGFLDVLFVQEANDGSLPTEEELAGRRPNRAGDQRGVAELGVYYENEKAKVHVYNQTPFESGKGVDIRNMDRFVGLHIVNKNEHSILRDIVAEFIYTKQMEDFGGSEMQSYYNNGPMKTGWEYEQLVIGNPLFTNREGASNYLPTQPYNWNGTEQIPGNANIINNRLVGGNIATRVKLNETWRLRAKLTGVMNYGARNFEGFYGNGEGLFQTHALLEVNYRRGQWLFRGNVAGDFGELYENVGGSLGVQYSLERISNPEKINR</sequence>
<protein>
    <recommendedName>
        <fullName evidence="4">Capsule assembly Wzi family protein</fullName>
    </recommendedName>
</protein>
<gene>
    <name evidence="2" type="ORF">C4F40_01140</name>
</gene>
<feature type="chain" id="PRO_5045405181" description="Capsule assembly Wzi family protein" evidence="1">
    <location>
        <begin position="20"/>
        <end position="495"/>
    </location>
</feature>
<proteinExistence type="predicted"/>
<keyword evidence="1" id="KW-0732">Signal</keyword>
<dbReference type="RefSeq" id="WP_196937353.1">
    <property type="nucleotide sequence ID" value="NZ_MU158689.1"/>
</dbReference>
<comment type="caution">
    <text evidence="2">The sequence shown here is derived from an EMBL/GenBank/DDBJ whole genome shotgun (WGS) entry which is preliminary data.</text>
</comment>
<evidence type="ECO:0000313" key="3">
    <source>
        <dbReference type="Proteomes" id="UP000618319"/>
    </source>
</evidence>
<dbReference type="EMBL" id="PSKQ01000010">
    <property type="protein sequence ID" value="MBE8719334.1"/>
    <property type="molecule type" value="Genomic_DNA"/>
</dbReference>
<organism evidence="2 3">
    <name type="scientific">Sphingobacterium pedocola</name>
    <dbReference type="NCBI Taxonomy" id="2082722"/>
    <lineage>
        <taxon>Bacteria</taxon>
        <taxon>Pseudomonadati</taxon>
        <taxon>Bacteroidota</taxon>
        <taxon>Sphingobacteriia</taxon>
        <taxon>Sphingobacteriales</taxon>
        <taxon>Sphingobacteriaceae</taxon>
        <taxon>Sphingobacterium</taxon>
    </lineage>
</organism>
<evidence type="ECO:0000256" key="1">
    <source>
        <dbReference type="SAM" id="SignalP"/>
    </source>
</evidence>
<accession>A0ABR9T392</accession>
<dbReference type="Gene3D" id="2.40.160.130">
    <property type="entry name" value="Capsule assembly protein Wzi"/>
    <property type="match status" value="1"/>
</dbReference>
<keyword evidence="3" id="KW-1185">Reference proteome</keyword>
<evidence type="ECO:0008006" key="4">
    <source>
        <dbReference type="Google" id="ProtNLM"/>
    </source>
</evidence>
<dbReference type="InterPro" id="IPR038636">
    <property type="entry name" value="Wzi_sf"/>
</dbReference>
<evidence type="ECO:0000313" key="2">
    <source>
        <dbReference type="EMBL" id="MBE8719334.1"/>
    </source>
</evidence>
<name>A0ABR9T392_9SPHI</name>
<reference evidence="2 3" key="1">
    <citation type="submission" date="2018-02" db="EMBL/GenBank/DDBJ databases">
        <title>Sphingobacterium KA21.</title>
        <authorList>
            <person name="Vasarhelyi B.M."/>
            <person name="Deshmukh S."/>
            <person name="Balint B."/>
            <person name="Kukolya J."/>
        </authorList>
    </citation>
    <scope>NUCLEOTIDE SEQUENCE [LARGE SCALE GENOMIC DNA]</scope>
    <source>
        <strain evidence="2 3">Ka21</strain>
    </source>
</reference>